<dbReference type="UniPathway" id="UPA00077">
    <property type="reaction ID" value="UER00158"/>
</dbReference>
<dbReference type="GO" id="GO:0004146">
    <property type="term" value="F:dihydrofolate reductase activity"/>
    <property type="evidence" value="ECO:0007669"/>
    <property type="project" value="UniProtKB-EC"/>
</dbReference>
<evidence type="ECO:0000256" key="5">
    <source>
        <dbReference type="ARBA" id="ARBA00022857"/>
    </source>
</evidence>
<keyword evidence="4 8" id="KW-0554">One-carbon metabolism</keyword>
<evidence type="ECO:0000256" key="6">
    <source>
        <dbReference type="ARBA" id="ARBA00023002"/>
    </source>
</evidence>
<dbReference type="RefSeq" id="WP_011814834.1">
    <property type="nucleotide sequence ID" value="NC_008789.1"/>
</dbReference>
<protein>
    <recommendedName>
        <fullName evidence="3 8">Dihydrofolate reductase</fullName>
        <ecNumber evidence="3 8">1.5.1.3</ecNumber>
    </recommendedName>
</protein>
<dbReference type="STRING" id="349124.Hhal_2048"/>
<dbReference type="PROSITE" id="PS51330">
    <property type="entry name" value="DHFR_2"/>
    <property type="match status" value="1"/>
</dbReference>
<dbReference type="AlphaFoldDB" id="A1WYQ0"/>
<proteinExistence type="inferred from homology"/>
<dbReference type="PANTHER" id="PTHR48069:SF3">
    <property type="entry name" value="DIHYDROFOLATE REDUCTASE"/>
    <property type="match status" value="1"/>
</dbReference>
<feature type="domain" description="DHFR" evidence="9">
    <location>
        <begin position="3"/>
        <end position="160"/>
    </location>
</feature>
<dbReference type="InterPro" id="IPR001796">
    <property type="entry name" value="DHFR_dom"/>
</dbReference>
<evidence type="ECO:0000256" key="1">
    <source>
        <dbReference type="ARBA" id="ARBA00004903"/>
    </source>
</evidence>
<dbReference type="CDD" id="cd00209">
    <property type="entry name" value="DHFR"/>
    <property type="match status" value="1"/>
</dbReference>
<dbReference type="Proteomes" id="UP000000647">
    <property type="component" value="Chromosome"/>
</dbReference>
<evidence type="ECO:0000313" key="10">
    <source>
        <dbReference type="EMBL" id="ABM62812.1"/>
    </source>
</evidence>
<dbReference type="GO" id="GO:0050661">
    <property type="term" value="F:NADP binding"/>
    <property type="evidence" value="ECO:0007669"/>
    <property type="project" value="InterPro"/>
</dbReference>
<dbReference type="InterPro" id="IPR012259">
    <property type="entry name" value="DHFR"/>
</dbReference>
<comment type="similarity">
    <text evidence="2 8">Belongs to the dihydrofolate reductase family.</text>
</comment>
<evidence type="ECO:0000256" key="8">
    <source>
        <dbReference type="PIRNR" id="PIRNR000194"/>
    </source>
</evidence>
<organism evidence="10 11">
    <name type="scientific">Halorhodospira halophila (strain DSM 244 / SL1)</name>
    <name type="common">Ectothiorhodospira halophila (strain DSM 244 / SL1)</name>
    <dbReference type="NCBI Taxonomy" id="349124"/>
    <lineage>
        <taxon>Bacteria</taxon>
        <taxon>Pseudomonadati</taxon>
        <taxon>Pseudomonadota</taxon>
        <taxon>Gammaproteobacteria</taxon>
        <taxon>Chromatiales</taxon>
        <taxon>Ectothiorhodospiraceae</taxon>
        <taxon>Halorhodospira</taxon>
    </lineage>
</organism>
<keyword evidence="6 8" id="KW-0560">Oxidoreductase</keyword>
<evidence type="ECO:0000313" key="11">
    <source>
        <dbReference type="Proteomes" id="UP000000647"/>
    </source>
</evidence>
<dbReference type="InterPro" id="IPR024072">
    <property type="entry name" value="DHFR-like_dom_sf"/>
</dbReference>
<dbReference type="PANTHER" id="PTHR48069">
    <property type="entry name" value="DIHYDROFOLATE REDUCTASE"/>
    <property type="match status" value="1"/>
</dbReference>
<dbReference type="HOGENOM" id="CLU_043966_5_1_6"/>
<comment type="function">
    <text evidence="7 8">Key enzyme in folate metabolism. Catalyzes an essential reaction for de novo glycine and purine synthesis, and for DNA precursor synthesis.</text>
</comment>
<dbReference type="EMBL" id="CP000544">
    <property type="protein sequence ID" value="ABM62812.1"/>
    <property type="molecule type" value="Genomic_DNA"/>
</dbReference>
<dbReference type="GO" id="GO:0006730">
    <property type="term" value="P:one-carbon metabolic process"/>
    <property type="evidence" value="ECO:0007669"/>
    <property type="project" value="UniProtKB-KW"/>
</dbReference>
<dbReference type="GO" id="GO:0046654">
    <property type="term" value="P:tetrahydrofolate biosynthetic process"/>
    <property type="evidence" value="ECO:0007669"/>
    <property type="project" value="UniProtKB-UniPathway"/>
</dbReference>
<dbReference type="GO" id="GO:0046655">
    <property type="term" value="P:folic acid metabolic process"/>
    <property type="evidence" value="ECO:0007669"/>
    <property type="project" value="TreeGrafter"/>
</dbReference>
<dbReference type="eggNOG" id="COG0262">
    <property type="taxonomic scope" value="Bacteria"/>
</dbReference>
<name>A1WYQ0_HALHL</name>
<reference evidence="11" key="1">
    <citation type="submission" date="2006-12" db="EMBL/GenBank/DDBJ databases">
        <title>Complete sequence of Halorhodospira halophila SL1.</title>
        <authorList>
            <consortium name="US DOE Joint Genome Institute"/>
            <person name="Copeland A."/>
            <person name="Lucas S."/>
            <person name="Lapidus A."/>
            <person name="Barry K."/>
            <person name="Detter J.C."/>
            <person name="Glavina del Rio T."/>
            <person name="Hammon N."/>
            <person name="Israni S."/>
            <person name="Dalin E."/>
            <person name="Tice H."/>
            <person name="Pitluck S."/>
            <person name="Saunders E."/>
            <person name="Brettin T."/>
            <person name="Bruce D."/>
            <person name="Han C."/>
            <person name="Tapia R."/>
            <person name="Schmutz J."/>
            <person name="Larimer F."/>
            <person name="Land M."/>
            <person name="Hauser L."/>
            <person name="Kyrpides N."/>
            <person name="Mikhailova N."/>
            <person name="Hoff W."/>
            <person name="Richardson P."/>
        </authorList>
    </citation>
    <scope>NUCLEOTIDE SEQUENCE [LARGE SCALE GENOMIC DNA]</scope>
    <source>
        <strain evidence="11">DSM 244 / SL1</strain>
    </source>
</reference>
<comment type="catalytic activity">
    <reaction evidence="8">
        <text>(6S)-5,6,7,8-tetrahydrofolate + NADP(+) = 7,8-dihydrofolate + NADPH + H(+)</text>
        <dbReference type="Rhea" id="RHEA:15009"/>
        <dbReference type="ChEBI" id="CHEBI:15378"/>
        <dbReference type="ChEBI" id="CHEBI:57451"/>
        <dbReference type="ChEBI" id="CHEBI:57453"/>
        <dbReference type="ChEBI" id="CHEBI:57783"/>
        <dbReference type="ChEBI" id="CHEBI:58349"/>
        <dbReference type="EC" id="1.5.1.3"/>
    </reaction>
</comment>
<accession>A1WYQ0</accession>
<dbReference type="GO" id="GO:0046452">
    <property type="term" value="P:dihydrofolate metabolic process"/>
    <property type="evidence" value="ECO:0007669"/>
    <property type="project" value="TreeGrafter"/>
</dbReference>
<evidence type="ECO:0000256" key="4">
    <source>
        <dbReference type="ARBA" id="ARBA00022563"/>
    </source>
</evidence>
<dbReference type="GO" id="GO:0005829">
    <property type="term" value="C:cytosol"/>
    <property type="evidence" value="ECO:0007669"/>
    <property type="project" value="TreeGrafter"/>
</dbReference>
<comment type="pathway">
    <text evidence="1 8">Cofactor biosynthesis; tetrahydrofolate biosynthesis; 5,6,7,8-tetrahydrofolate from 7,8-dihydrofolate: step 1/1.</text>
</comment>
<dbReference type="PIRSF" id="PIRSF000194">
    <property type="entry name" value="DHFR"/>
    <property type="match status" value="1"/>
</dbReference>
<gene>
    <name evidence="10" type="ordered locus">Hhal_2048</name>
</gene>
<evidence type="ECO:0000259" key="9">
    <source>
        <dbReference type="PROSITE" id="PS51330"/>
    </source>
</evidence>
<dbReference type="OrthoDB" id="9804315at2"/>
<dbReference type="Gene3D" id="3.40.430.10">
    <property type="entry name" value="Dihydrofolate Reductase, subunit A"/>
    <property type="match status" value="1"/>
</dbReference>
<evidence type="ECO:0000256" key="3">
    <source>
        <dbReference type="ARBA" id="ARBA00012856"/>
    </source>
</evidence>
<keyword evidence="11" id="KW-1185">Reference proteome</keyword>
<dbReference type="PRINTS" id="PR00070">
    <property type="entry name" value="DHFR"/>
</dbReference>
<keyword evidence="5 8" id="KW-0521">NADP</keyword>
<dbReference type="Pfam" id="PF00186">
    <property type="entry name" value="DHFR_1"/>
    <property type="match status" value="1"/>
</dbReference>
<dbReference type="KEGG" id="hha:Hhal_2048"/>
<evidence type="ECO:0000256" key="2">
    <source>
        <dbReference type="ARBA" id="ARBA00009539"/>
    </source>
</evidence>
<dbReference type="EC" id="1.5.1.3" evidence="3 8"/>
<reference evidence="10 11" key="2">
    <citation type="journal article" date="2013" name="Stand. Genomic Sci.">
        <title>Complete genome sequence of Halorhodospira halophila SL1.</title>
        <authorList>
            <person name="Challacombe J.F."/>
            <person name="Majid S."/>
            <person name="Deole R."/>
            <person name="Brettin T.S."/>
            <person name="Bruce D."/>
            <person name="Delano S.F."/>
            <person name="Detter J.C."/>
            <person name="Gleasner C.D."/>
            <person name="Han C.S."/>
            <person name="Misra M."/>
            <person name="Reitenga K.G."/>
            <person name="Mikhailova N."/>
            <person name="Woyke T."/>
            <person name="Pitluck S."/>
            <person name="Nolan M."/>
            <person name="Land M.L."/>
            <person name="Saunders E."/>
            <person name="Tapia R."/>
            <person name="Lapidus A."/>
            <person name="Ivanova N."/>
            <person name="Hoff W.D."/>
        </authorList>
    </citation>
    <scope>NUCLEOTIDE SEQUENCE [LARGE SCALE GENOMIC DNA]</scope>
    <source>
        <strain evidence="11">DSM 244 / SL1</strain>
    </source>
</reference>
<dbReference type="SUPFAM" id="SSF53597">
    <property type="entry name" value="Dihydrofolate reductase-like"/>
    <property type="match status" value="1"/>
</dbReference>
<evidence type="ECO:0000256" key="7">
    <source>
        <dbReference type="ARBA" id="ARBA00025067"/>
    </source>
</evidence>
<sequence>MSEIVLVAIVGRNGVIGADGDQPWHFRCDLQRFKALTRGHPVIMGRRTLAAIGRPLPQRTNIVLTRDPGFHADGVEVATDPEAALARAAESAGGERVMILGGGDVYRLFLPRAHRLALTEVDDAPPGDTTFPAIGPEWQETAREEAEEDGYRLTFRTLLRTTDG</sequence>